<proteinExistence type="predicted"/>
<dbReference type="Proteomes" id="UP000183832">
    <property type="component" value="Unassembled WGS sequence"/>
</dbReference>
<accession>A0A1J1I773</accession>
<reference evidence="1 2" key="1">
    <citation type="submission" date="2015-04" db="EMBL/GenBank/DDBJ databases">
        <authorList>
            <person name="Syromyatnikov M.Y."/>
            <person name="Popov V.N."/>
        </authorList>
    </citation>
    <scope>NUCLEOTIDE SEQUENCE [LARGE SCALE GENOMIC DNA]</scope>
</reference>
<evidence type="ECO:0000313" key="1">
    <source>
        <dbReference type="EMBL" id="CRK94798.1"/>
    </source>
</evidence>
<keyword evidence="2" id="KW-1185">Reference proteome</keyword>
<dbReference type="AlphaFoldDB" id="A0A1J1I773"/>
<name>A0A1J1I773_9DIPT</name>
<evidence type="ECO:0000313" key="2">
    <source>
        <dbReference type="Proteomes" id="UP000183832"/>
    </source>
</evidence>
<organism evidence="1 2">
    <name type="scientific">Clunio marinus</name>
    <dbReference type="NCBI Taxonomy" id="568069"/>
    <lineage>
        <taxon>Eukaryota</taxon>
        <taxon>Metazoa</taxon>
        <taxon>Ecdysozoa</taxon>
        <taxon>Arthropoda</taxon>
        <taxon>Hexapoda</taxon>
        <taxon>Insecta</taxon>
        <taxon>Pterygota</taxon>
        <taxon>Neoptera</taxon>
        <taxon>Endopterygota</taxon>
        <taxon>Diptera</taxon>
        <taxon>Nematocera</taxon>
        <taxon>Chironomoidea</taxon>
        <taxon>Chironomidae</taxon>
        <taxon>Clunio</taxon>
    </lineage>
</organism>
<dbReference type="EMBL" id="CVRI01000040">
    <property type="protein sequence ID" value="CRK94798.1"/>
    <property type="molecule type" value="Genomic_DNA"/>
</dbReference>
<protein>
    <submittedName>
        <fullName evidence="1">CLUMA_CG008292, isoform A</fullName>
    </submittedName>
</protein>
<gene>
    <name evidence="1" type="ORF">CLUMA_CG008292</name>
</gene>
<sequence>MTSGLWRISDKTLTSAKKRLTSGTVNKRKRTVARDNVTAEQGIWTTSIFQRFNIYKMMNFMLFDIFSHDINLEFFEFDLIKNVIRARTKEEEFSKDTILNS</sequence>